<dbReference type="EMBL" id="JAANYQ010000001">
    <property type="protein sequence ID" value="KAF4126551.1"/>
    <property type="molecule type" value="Genomic_DNA"/>
</dbReference>
<evidence type="ECO:0000256" key="3">
    <source>
        <dbReference type="ARBA" id="ARBA00022827"/>
    </source>
</evidence>
<keyword evidence="6" id="KW-1185">Reference proteome</keyword>
<accession>A0A9P4Z2Y7</accession>
<dbReference type="PRINTS" id="PR00419">
    <property type="entry name" value="ADXRDTASE"/>
</dbReference>
<dbReference type="InterPro" id="IPR050346">
    <property type="entry name" value="FMO-like"/>
</dbReference>
<sequence>MTTEKHASVLIIGCGPAGLGAIEQFKRRGFNVVAYEARDGVGGLWNFDPNPSPCYVSFDKDGHPVALTDLERSDQPAPSLTPMYGGVTANTPKDVMPYRSHPYPPGTQDSPKYDVIYQYQKQHAAAYTDYIRFNRVVTRLRHTPPDHALKNKWLVEWTPPVNSGSSDVGKIFEEGFDHVVVANGSDTRPFIPYTENLWLWKGDILHSRWYREAKAFAGKTVLVVGAGPSSADIVRELGMLNVEKSPLAPRKVYRALRSGKTRYDTELEKGWADYIKNIAPIQTVESPSSNSANGRIITTSGETLDDVDVIIFATGFLFRFEFCRPSDTPFDKAPLLRYTSVPPEYPRPPSELVGKAELDGGHRVHNLDAHQLFYLPDPTLAFLLLHAEAIPWPFSEMQARVVAAHWSGTKLDLAPHPEEESDSHSVLVLGHPGEQATPPTSDHCTESRLICPFRFEYAEKLLALIGEGGPEEVAADGRWGAWSPEKKHIRELID</sequence>
<dbReference type="GeneID" id="55966517"/>
<dbReference type="Proteomes" id="UP000749293">
    <property type="component" value="Unassembled WGS sequence"/>
</dbReference>
<reference evidence="5" key="1">
    <citation type="submission" date="2020-03" db="EMBL/GenBank/DDBJ databases">
        <title>Site-based positive gene gene selection in Geosmithia morbida across the United States reveals a broad range of putative effectors and factors for local host and environmental adapation.</title>
        <authorList>
            <person name="Onufrak A."/>
            <person name="Murdoch R.W."/>
            <person name="Gazis R."/>
            <person name="Huff M."/>
            <person name="Staton M."/>
            <person name="Klingeman W."/>
            <person name="Hadziabdic D."/>
        </authorList>
    </citation>
    <scope>NUCLEOTIDE SEQUENCE</scope>
    <source>
        <strain evidence="5">1262</strain>
    </source>
</reference>
<evidence type="ECO:0000256" key="4">
    <source>
        <dbReference type="ARBA" id="ARBA00023002"/>
    </source>
</evidence>
<dbReference type="RefSeq" id="XP_035325203.1">
    <property type="nucleotide sequence ID" value="XM_035462273.1"/>
</dbReference>
<evidence type="ECO:0000256" key="2">
    <source>
        <dbReference type="ARBA" id="ARBA00022630"/>
    </source>
</evidence>
<dbReference type="InterPro" id="IPR020946">
    <property type="entry name" value="Flavin_mOase-like"/>
</dbReference>
<dbReference type="GO" id="GO:0004499">
    <property type="term" value="F:N,N-dimethylaniline monooxygenase activity"/>
    <property type="evidence" value="ECO:0007669"/>
    <property type="project" value="InterPro"/>
</dbReference>
<dbReference type="OrthoDB" id="66881at2759"/>
<organism evidence="5 6">
    <name type="scientific">Geosmithia morbida</name>
    <dbReference type="NCBI Taxonomy" id="1094350"/>
    <lineage>
        <taxon>Eukaryota</taxon>
        <taxon>Fungi</taxon>
        <taxon>Dikarya</taxon>
        <taxon>Ascomycota</taxon>
        <taxon>Pezizomycotina</taxon>
        <taxon>Sordariomycetes</taxon>
        <taxon>Hypocreomycetidae</taxon>
        <taxon>Hypocreales</taxon>
        <taxon>Bionectriaceae</taxon>
        <taxon>Geosmithia</taxon>
    </lineage>
</organism>
<gene>
    <name evidence="5" type="ORF">GMORB2_0287</name>
</gene>
<dbReference type="SUPFAM" id="SSF51905">
    <property type="entry name" value="FAD/NAD(P)-binding domain"/>
    <property type="match status" value="1"/>
</dbReference>
<proteinExistence type="inferred from homology"/>
<dbReference type="Gene3D" id="3.50.50.60">
    <property type="entry name" value="FAD/NAD(P)-binding domain"/>
    <property type="match status" value="2"/>
</dbReference>
<comment type="similarity">
    <text evidence="1">Belongs to the FMO family.</text>
</comment>
<dbReference type="Pfam" id="PF00743">
    <property type="entry name" value="FMO-like"/>
    <property type="match status" value="1"/>
</dbReference>
<comment type="caution">
    <text evidence="5">The sequence shown here is derived from an EMBL/GenBank/DDBJ whole genome shotgun (WGS) entry which is preliminary data.</text>
</comment>
<evidence type="ECO:0000313" key="5">
    <source>
        <dbReference type="EMBL" id="KAF4126551.1"/>
    </source>
</evidence>
<keyword evidence="3" id="KW-0274">FAD</keyword>
<dbReference type="GO" id="GO:0050661">
    <property type="term" value="F:NADP binding"/>
    <property type="evidence" value="ECO:0007669"/>
    <property type="project" value="InterPro"/>
</dbReference>
<protein>
    <submittedName>
        <fullName evidence="5">Flavoprotein CzcO associated with the cation diffusion facilitator CzcD</fullName>
    </submittedName>
</protein>
<dbReference type="InterPro" id="IPR036188">
    <property type="entry name" value="FAD/NAD-bd_sf"/>
</dbReference>
<dbReference type="AlphaFoldDB" id="A0A9P4Z2Y7"/>
<keyword evidence="2" id="KW-0285">Flavoprotein</keyword>
<keyword evidence="4" id="KW-0560">Oxidoreductase</keyword>
<evidence type="ECO:0000313" key="6">
    <source>
        <dbReference type="Proteomes" id="UP000749293"/>
    </source>
</evidence>
<dbReference type="GO" id="GO:0050660">
    <property type="term" value="F:flavin adenine dinucleotide binding"/>
    <property type="evidence" value="ECO:0007669"/>
    <property type="project" value="InterPro"/>
</dbReference>
<dbReference type="Pfam" id="PF13450">
    <property type="entry name" value="NAD_binding_8"/>
    <property type="match status" value="1"/>
</dbReference>
<name>A0A9P4Z2Y7_9HYPO</name>
<evidence type="ECO:0000256" key="1">
    <source>
        <dbReference type="ARBA" id="ARBA00009183"/>
    </source>
</evidence>
<dbReference type="PANTHER" id="PTHR23023">
    <property type="entry name" value="DIMETHYLANILINE MONOOXYGENASE"/>
    <property type="match status" value="1"/>
</dbReference>